<gene>
    <name evidence="4" type="ORF">LL223_03640</name>
</gene>
<protein>
    <submittedName>
        <fullName evidence="4">RepB family plasmid replication initiator protein</fullName>
    </submittedName>
</protein>
<name>A0AAJ6MFD8_LACLL</name>
<evidence type="ECO:0000256" key="1">
    <source>
        <dbReference type="ARBA" id="ARBA00038283"/>
    </source>
</evidence>
<evidence type="ECO:0000259" key="2">
    <source>
        <dbReference type="Pfam" id="PF01051"/>
    </source>
</evidence>
<dbReference type="AlphaFoldDB" id="A0AAJ6MFD8"/>
<dbReference type="Proteomes" id="UP000663169">
    <property type="component" value="Plasmid p223B"/>
</dbReference>
<accession>A0AAJ6MFD8</accession>
<evidence type="ECO:0000259" key="3">
    <source>
        <dbReference type="Pfam" id="PF06430"/>
    </source>
</evidence>
<feature type="domain" description="Initiator Rep protein WH1" evidence="2">
    <location>
        <begin position="24"/>
        <end position="172"/>
    </location>
</feature>
<evidence type="ECO:0000313" key="5">
    <source>
        <dbReference type="Proteomes" id="UP000663169"/>
    </source>
</evidence>
<dbReference type="GO" id="GO:0003887">
    <property type="term" value="F:DNA-directed DNA polymerase activity"/>
    <property type="evidence" value="ECO:0007669"/>
    <property type="project" value="InterPro"/>
</dbReference>
<comment type="similarity">
    <text evidence="1">Belongs to the initiator RepB protein family.</text>
</comment>
<evidence type="ECO:0000313" key="4">
    <source>
        <dbReference type="EMBL" id="WNO25661.1"/>
    </source>
</evidence>
<dbReference type="Pfam" id="PF01051">
    <property type="entry name" value="Rep3_N"/>
    <property type="match status" value="1"/>
</dbReference>
<organism evidence="4 5">
    <name type="scientific">Lactococcus lactis subsp. lactis</name>
    <name type="common">Streptococcus lactis</name>
    <dbReference type="NCBI Taxonomy" id="1360"/>
    <lineage>
        <taxon>Bacteria</taxon>
        <taxon>Bacillati</taxon>
        <taxon>Bacillota</taxon>
        <taxon>Bacilli</taxon>
        <taxon>Lactobacillales</taxon>
        <taxon>Streptococcaceae</taxon>
        <taxon>Lactococcus</taxon>
    </lineage>
</organism>
<dbReference type="InterPro" id="IPR036390">
    <property type="entry name" value="WH_DNA-bd_sf"/>
</dbReference>
<sequence>MSIIPEKQENQKQVLTLNELSKRKVVEHNSLITSIAKMDKTPLKMFELAVSCINTEEPPKDNIVYLSKRDLFAFFKVSDNDKHSRFKEAIEKMQKQAFFQIKEEAGKGFKFKSIVPIPYVEWTDYHDEVKIEFHREIMPYLINLKKNFTQHALSDLAELNSKYSIILYRWLSMNYNQYEHYSAKGGRRAEQVESYRNPSISIKELRIMTDTVNDYERFQSLETWILKKPLEEINAHTSFNVTYDKIKKGRSIDSIVFHIEKKRCADDNSYKLNDKMYQAEQAKKEETEDRLAIEAMKNKYTKLLLDNMLLNSYEMTDTAIMAGLQQHVYPLYDELKDLHGMKAVQDHLSYVASKQEAYSKRNIAKYLKKAIEQYLPTVRGSEIENMADLLKKIEGKA</sequence>
<dbReference type="RefSeq" id="WP_101945464.1">
    <property type="nucleotide sequence ID" value="NZ_CP090360.1"/>
</dbReference>
<feature type="domain" description="Lactococcus lactis RepB C-terminal" evidence="3">
    <location>
        <begin position="261"/>
        <end position="379"/>
    </location>
</feature>
<dbReference type="SUPFAM" id="SSF46785">
    <property type="entry name" value="Winged helix' DNA-binding domain"/>
    <property type="match status" value="2"/>
</dbReference>
<dbReference type="Gene3D" id="1.10.10.10">
    <property type="entry name" value="Winged helix-like DNA-binding domain superfamily/Winged helix DNA-binding domain"/>
    <property type="match status" value="2"/>
</dbReference>
<keyword evidence="4" id="KW-0614">Plasmid</keyword>
<dbReference type="Pfam" id="PF21205">
    <property type="entry name" value="Rep3_C"/>
    <property type="match status" value="1"/>
</dbReference>
<dbReference type="Pfam" id="PF06430">
    <property type="entry name" value="L_lactis_RepB_C"/>
    <property type="match status" value="1"/>
</dbReference>
<dbReference type="InterPro" id="IPR000525">
    <property type="entry name" value="Initiator_Rep_WH1"/>
</dbReference>
<dbReference type="EMBL" id="CP135056">
    <property type="protein sequence ID" value="WNO25661.1"/>
    <property type="molecule type" value="Genomic_DNA"/>
</dbReference>
<dbReference type="GO" id="GO:0006270">
    <property type="term" value="P:DNA replication initiation"/>
    <property type="evidence" value="ECO:0007669"/>
    <property type="project" value="InterPro"/>
</dbReference>
<reference evidence="4" key="1">
    <citation type="submission" date="2023-04" db="EMBL/GenBank/DDBJ databases">
        <title>Lactococcal genome sequencing project.</title>
        <authorList>
            <person name="McDonnell B."/>
        </authorList>
    </citation>
    <scope>NUCLEOTIDE SEQUENCE</scope>
    <source>
        <strain evidence="4">223</strain>
        <plasmid evidence="4">p223B</plasmid>
    </source>
</reference>
<geneLocation type="plasmid" evidence="4 5">
    <name>p223B</name>
</geneLocation>
<dbReference type="InterPro" id="IPR010931">
    <property type="entry name" value="L_lactis_RepB_C"/>
</dbReference>
<dbReference type="InterPro" id="IPR036388">
    <property type="entry name" value="WH-like_DNA-bd_sf"/>
</dbReference>
<proteinExistence type="inferred from homology"/>